<dbReference type="AlphaFoldDB" id="A0A815ULH0"/>
<dbReference type="Proteomes" id="UP000663852">
    <property type="component" value="Unassembled WGS sequence"/>
</dbReference>
<proteinExistence type="predicted"/>
<dbReference type="PANTHER" id="PTHR45632:SF3">
    <property type="entry name" value="KELCH-LIKE PROTEIN 32"/>
    <property type="match status" value="1"/>
</dbReference>
<dbReference type="Pfam" id="PF01344">
    <property type="entry name" value="Kelch_1"/>
    <property type="match status" value="1"/>
</dbReference>
<keyword evidence="1" id="KW-0880">Kelch repeat</keyword>
<protein>
    <submittedName>
        <fullName evidence="5">Uncharacterized protein</fullName>
    </submittedName>
</protein>
<name>A0A815ULH0_ADIRI</name>
<gene>
    <name evidence="5" type="ORF">EDS130_LOCUS43763</name>
    <name evidence="4" type="ORF">XAT740_LOCUS3700</name>
</gene>
<dbReference type="Gene3D" id="2.120.10.80">
    <property type="entry name" value="Kelch-type beta propeller"/>
    <property type="match status" value="1"/>
</dbReference>
<feature type="signal peptide" evidence="3">
    <location>
        <begin position="1"/>
        <end position="16"/>
    </location>
</feature>
<dbReference type="InterPro" id="IPR015915">
    <property type="entry name" value="Kelch-typ_b-propeller"/>
</dbReference>
<evidence type="ECO:0000256" key="3">
    <source>
        <dbReference type="SAM" id="SignalP"/>
    </source>
</evidence>
<evidence type="ECO:0000313" key="5">
    <source>
        <dbReference type="EMBL" id="CAF1519236.1"/>
    </source>
</evidence>
<dbReference type="InterPro" id="IPR037293">
    <property type="entry name" value="Gal_Oxidase_central_sf"/>
</dbReference>
<organism evidence="5 7">
    <name type="scientific">Adineta ricciae</name>
    <name type="common">Rotifer</name>
    <dbReference type="NCBI Taxonomy" id="249248"/>
    <lineage>
        <taxon>Eukaryota</taxon>
        <taxon>Metazoa</taxon>
        <taxon>Spiralia</taxon>
        <taxon>Gnathifera</taxon>
        <taxon>Rotifera</taxon>
        <taxon>Eurotatoria</taxon>
        <taxon>Bdelloidea</taxon>
        <taxon>Adinetida</taxon>
        <taxon>Adinetidae</taxon>
        <taxon>Adineta</taxon>
    </lineage>
</organism>
<evidence type="ECO:0000313" key="6">
    <source>
        <dbReference type="Proteomes" id="UP000663828"/>
    </source>
</evidence>
<dbReference type="Gene3D" id="2.130.10.80">
    <property type="entry name" value="Galactose oxidase/kelch, beta-propeller"/>
    <property type="match status" value="2"/>
</dbReference>
<keyword evidence="6" id="KW-1185">Reference proteome</keyword>
<comment type="caution">
    <text evidence="5">The sequence shown here is derived from an EMBL/GenBank/DDBJ whole genome shotgun (WGS) entry which is preliminary data.</text>
</comment>
<keyword evidence="2" id="KW-0677">Repeat</keyword>
<sequence length="454" mass="49619">MFLALLVLLKSCLVLAVNISHIQYGIYVPQPTSVAVSFTMQFSIDCNECLCTATSSNTTSYAVVNCQKDAHWCSFYSVLTSNYSIQWNVQGSVYFLQSFPMLSTSIPQTSQPTTMYVSTQAPLSNVWIQTNNMSVPRIGHTSTYIPETGNVLIAGGENQSSLELFIPSNRSFITKGSMTAIRAYHSADRLNTNLVLIAGGTTADLYDPINEVINMTVNMSRYRIRQKSSVVNISGTVKTVLSGGNYYAGSLVYLSSVDIFDVPSNTFTMKNISTPRFYHTSTALPNGNIVIAGGSDATGGNILDTLEMYNSSTNSFVTLTPRMSYTRYYFTATYIPSIRSILFAGGYISANLNSYDLFNVTTMQFVRNGTLRYARSTHTATLLQDGRVLLAGGYPQMNQVEIFDPSTFTTSIAANLSIGRCYHTATLLTHSSQVLVCGGQNTVGYLASCELYAS</sequence>
<accession>A0A815ULH0</accession>
<evidence type="ECO:0000313" key="7">
    <source>
        <dbReference type="Proteomes" id="UP000663852"/>
    </source>
</evidence>
<dbReference type="Proteomes" id="UP000663828">
    <property type="component" value="Unassembled WGS sequence"/>
</dbReference>
<evidence type="ECO:0000256" key="2">
    <source>
        <dbReference type="ARBA" id="ARBA00022737"/>
    </source>
</evidence>
<dbReference type="InterPro" id="IPR006652">
    <property type="entry name" value="Kelch_1"/>
</dbReference>
<evidence type="ECO:0000313" key="4">
    <source>
        <dbReference type="EMBL" id="CAF0815764.1"/>
    </source>
</evidence>
<keyword evidence="3" id="KW-0732">Signal</keyword>
<dbReference type="EMBL" id="CAJNOR010000144">
    <property type="protein sequence ID" value="CAF0815764.1"/>
    <property type="molecule type" value="Genomic_DNA"/>
</dbReference>
<dbReference type="SMART" id="SM00612">
    <property type="entry name" value="Kelch"/>
    <property type="match status" value="5"/>
</dbReference>
<dbReference type="PANTHER" id="PTHR45632">
    <property type="entry name" value="LD33804P"/>
    <property type="match status" value="1"/>
</dbReference>
<evidence type="ECO:0000256" key="1">
    <source>
        <dbReference type="ARBA" id="ARBA00022441"/>
    </source>
</evidence>
<feature type="chain" id="PRO_5036229000" evidence="3">
    <location>
        <begin position="17"/>
        <end position="454"/>
    </location>
</feature>
<dbReference type="SUPFAM" id="SSF117281">
    <property type="entry name" value="Kelch motif"/>
    <property type="match status" value="1"/>
</dbReference>
<dbReference type="EMBL" id="CAJNOJ010000755">
    <property type="protein sequence ID" value="CAF1519236.1"/>
    <property type="molecule type" value="Genomic_DNA"/>
</dbReference>
<reference evidence="5" key="1">
    <citation type="submission" date="2021-02" db="EMBL/GenBank/DDBJ databases">
        <authorList>
            <person name="Nowell W R."/>
        </authorList>
    </citation>
    <scope>NUCLEOTIDE SEQUENCE</scope>
</reference>